<gene>
    <name evidence="5 7" type="ORF">BDZ99DRAFT_516247</name>
</gene>
<evidence type="ECO:0000313" key="6">
    <source>
        <dbReference type="Proteomes" id="UP000504636"/>
    </source>
</evidence>
<dbReference type="PANTHER" id="PTHR11552:SF210">
    <property type="entry name" value="GLUCOSE-METHANOL-CHOLINE OXIDOREDUCTASE N-TERMINAL DOMAIN-CONTAINING PROTEIN-RELATED"/>
    <property type="match status" value="1"/>
</dbReference>
<dbReference type="InterPro" id="IPR007867">
    <property type="entry name" value="GMC_OxRtase_C"/>
</dbReference>
<proteinExistence type="inferred from homology"/>
<dbReference type="InterPro" id="IPR036188">
    <property type="entry name" value="FAD/NAD-bd_sf"/>
</dbReference>
<organism evidence="5">
    <name type="scientific">Mytilinidion resinicola</name>
    <dbReference type="NCBI Taxonomy" id="574789"/>
    <lineage>
        <taxon>Eukaryota</taxon>
        <taxon>Fungi</taxon>
        <taxon>Dikarya</taxon>
        <taxon>Ascomycota</taxon>
        <taxon>Pezizomycotina</taxon>
        <taxon>Dothideomycetes</taxon>
        <taxon>Pleosporomycetidae</taxon>
        <taxon>Mytilinidiales</taxon>
        <taxon>Mytilinidiaceae</taxon>
        <taxon>Mytilinidion</taxon>
    </lineage>
</organism>
<keyword evidence="2" id="KW-0274">FAD</keyword>
<name>A0A6A6Z3Z2_9PEZI</name>
<dbReference type="RefSeq" id="XP_033582492.1">
    <property type="nucleotide sequence ID" value="XM_033725055.1"/>
</dbReference>
<feature type="region of interest" description="Disordered" evidence="3">
    <location>
        <begin position="292"/>
        <end position="329"/>
    </location>
</feature>
<dbReference type="Proteomes" id="UP000504636">
    <property type="component" value="Unplaced"/>
</dbReference>
<dbReference type="AlphaFoldDB" id="A0A6A6Z3Z2"/>
<dbReference type="PIRSF" id="PIRSF000137">
    <property type="entry name" value="Alcohol_oxidase"/>
    <property type="match status" value="1"/>
</dbReference>
<sequence>MIYSEESFDFVIIGGGTAGANRNLDPKIQVPGSVTQLFRDVEYDWSFNTVPQESLNERAINHPPGKVFGGSSATNAIGWNRDNMTRARLDIDYMDYKLYGKDGPIQTAISNFTMPLTRLLGATLKNLGHKATKDPISGEAVGAYSCPSFIDPRSATRSHAGVAYYDPVKSRPNLHLKENALVEKIVLEKLTDGSVIATESTFGSPALLELSGIGDPALLTSLGIDVVIPNLNVGENLQNHVMTTVTAEVLNPDDSLDSLGDPAKLATAIEAYTTHQTGPLSAGFSATSYLPPTPTPLPRLANPIPPPRHHPPLPDRHPALTQRRRRRDLPRLLPSGTNLISLVPALMHPLSRGTVHITSASPTVYPAINPNYLSHPLDLELFARGLLYCSTVLAPQSLAALLKEGGKGMPERRLATLAEARAYARERAGTMFHPCGTCAMMPREGGAVVGERLVVHGARNLRVVDASVFPVIVKGPVTSSVFAVAERAADLVRGELG</sequence>
<evidence type="ECO:0000256" key="2">
    <source>
        <dbReference type="PIRSR" id="PIRSR000137-2"/>
    </source>
</evidence>
<comment type="cofactor">
    <cofactor evidence="2">
        <name>FAD</name>
        <dbReference type="ChEBI" id="CHEBI:57692"/>
    </cofactor>
</comment>
<dbReference type="PROSITE" id="PS00624">
    <property type="entry name" value="GMC_OXRED_2"/>
    <property type="match status" value="1"/>
</dbReference>
<feature type="binding site" evidence="2">
    <location>
        <position position="182"/>
    </location>
    <ligand>
        <name>FAD</name>
        <dbReference type="ChEBI" id="CHEBI:57692"/>
    </ligand>
</feature>
<comment type="similarity">
    <text evidence="1">Belongs to the GMC oxidoreductase family.</text>
</comment>
<evidence type="ECO:0000259" key="4">
    <source>
        <dbReference type="PROSITE" id="PS00624"/>
    </source>
</evidence>
<feature type="binding site" evidence="2">
    <location>
        <position position="67"/>
    </location>
    <ligand>
        <name>FAD</name>
        <dbReference type="ChEBI" id="CHEBI:57692"/>
    </ligand>
</feature>
<feature type="domain" description="Glucose-methanol-choline oxidoreductase N-terminal" evidence="4">
    <location>
        <begin position="200"/>
        <end position="214"/>
    </location>
</feature>
<dbReference type="GeneID" id="54465948"/>
<dbReference type="Gene3D" id="3.50.50.60">
    <property type="entry name" value="FAD/NAD(P)-binding domain"/>
    <property type="match status" value="2"/>
</dbReference>
<dbReference type="GO" id="GO:0016614">
    <property type="term" value="F:oxidoreductase activity, acting on CH-OH group of donors"/>
    <property type="evidence" value="ECO:0007669"/>
    <property type="project" value="InterPro"/>
</dbReference>
<accession>A0A6A6Z3Z2</accession>
<dbReference type="SUPFAM" id="SSF51905">
    <property type="entry name" value="FAD/NAD(P)-binding domain"/>
    <property type="match status" value="1"/>
</dbReference>
<keyword evidence="6" id="KW-1185">Reference proteome</keyword>
<dbReference type="Pfam" id="PF05199">
    <property type="entry name" value="GMC_oxred_C"/>
    <property type="match status" value="1"/>
</dbReference>
<dbReference type="PANTHER" id="PTHR11552">
    <property type="entry name" value="GLUCOSE-METHANOL-CHOLINE GMC OXIDOREDUCTASE"/>
    <property type="match status" value="1"/>
</dbReference>
<dbReference type="InterPro" id="IPR012132">
    <property type="entry name" value="GMC_OxRdtase"/>
</dbReference>
<reference evidence="7" key="3">
    <citation type="submission" date="2025-04" db="UniProtKB">
        <authorList>
            <consortium name="RefSeq"/>
        </authorList>
    </citation>
    <scope>IDENTIFICATION</scope>
    <source>
        <strain evidence="7">CBS 304.34</strain>
    </source>
</reference>
<dbReference type="GO" id="GO:0050660">
    <property type="term" value="F:flavin adenine dinucleotide binding"/>
    <property type="evidence" value="ECO:0007669"/>
    <property type="project" value="InterPro"/>
</dbReference>
<protein>
    <submittedName>
        <fullName evidence="5 7">Alcohol oxidase</fullName>
    </submittedName>
</protein>
<dbReference type="Gene3D" id="3.30.560.10">
    <property type="entry name" value="Glucose Oxidase, domain 3"/>
    <property type="match status" value="2"/>
</dbReference>
<evidence type="ECO:0000256" key="1">
    <source>
        <dbReference type="ARBA" id="ARBA00010790"/>
    </source>
</evidence>
<dbReference type="EMBL" id="MU003694">
    <property type="protein sequence ID" value="KAF2815528.1"/>
    <property type="molecule type" value="Genomic_DNA"/>
</dbReference>
<evidence type="ECO:0000313" key="7">
    <source>
        <dbReference type="RefSeq" id="XP_033582492.1"/>
    </source>
</evidence>
<keyword evidence="2" id="KW-0285">Flavoprotein</keyword>
<dbReference type="SUPFAM" id="SSF54373">
    <property type="entry name" value="FAD-linked reductases, C-terminal domain"/>
    <property type="match status" value="1"/>
</dbReference>
<reference evidence="5 7" key="1">
    <citation type="journal article" date="2020" name="Stud. Mycol.">
        <title>101 Dothideomycetes genomes: a test case for predicting lifestyles and emergence of pathogens.</title>
        <authorList>
            <person name="Haridas S."/>
            <person name="Albert R."/>
            <person name="Binder M."/>
            <person name="Bloem J."/>
            <person name="Labutti K."/>
            <person name="Salamov A."/>
            <person name="Andreopoulos B."/>
            <person name="Baker S."/>
            <person name="Barry K."/>
            <person name="Bills G."/>
            <person name="Bluhm B."/>
            <person name="Cannon C."/>
            <person name="Castanera R."/>
            <person name="Culley D."/>
            <person name="Daum C."/>
            <person name="Ezra D."/>
            <person name="Gonzalez J."/>
            <person name="Henrissat B."/>
            <person name="Kuo A."/>
            <person name="Liang C."/>
            <person name="Lipzen A."/>
            <person name="Lutzoni F."/>
            <person name="Magnuson J."/>
            <person name="Mondo S."/>
            <person name="Nolan M."/>
            <person name="Ohm R."/>
            <person name="Pangilinan J."/>
            <person name="Park H.-J."/>
            <person name="Ramirez L."/>
            <person name="Alfaro M."/>
            <person name="Sun H."/>
            <person name="Tritt A."/>
            <person name="Yoshinaga Y."/>
            <person name="Zwiers L.-H."/>
            <person name="Turgeon B."/>
            <person name="Goodwin S."/>
            <person name="Spatafora J."/>
            <person name="Crous P."/>
            <person name="Grigoriev I."/>
        </authorList>
    </citation>
    <scope>NUCLEOTIDE SEQUENCE</scope>
    <source>
        <strain evidence="5 7">CBS 304.34</strain>
    </source>
</reference>
<reference evidence="7" key="2">
    <citation type="submission" date="2020-04" db="EMBL/GenBank/DDBJ databases">
        <authorList>
            <consortium name="NCBI Genome Project"/>
        </authorList>
    </citation>
    <scope>NUCLEOTIDE SEQUENCE</scope>
    <source>
        <strain evidence="7">CBS 304.34</strain>
    </source>
</reference>
<evidence type="ECO:0000256" key="3">
    <source>
        <dbReference type="SAM" id="MobiDB-lite"/>
    </source>
</evidence>
<dbReference type="InterPro" id="IPR000172">
    <property type="entry name" value="GMC_OxRdtase_N"/>
</dbReference>
<evidence type="ECO:0000313" key="5">
    <source>
        <dbReference type="EMBL" id="KAF2815528.1"/>
    </source>
</evidence>
<dbReference type="OrthoDB" id="269227at2759"/>